<reference evidence="2" key="1">
    <citation type="submission" date="2018-02" db="EMBL/GenBank/DDBJ databases">
        <title>Genome sequencing of Solimonas sp. HR-BB.</title>
        <authorList>
            <person name="Lee Y."/>
            <person name="Jeon C.O."/>
        </authorList>
    </citation>
    <scope>NUCLEOTIDE SEQUENCE [LARGE SCALE GENOMIC DNA]</scope>
    <source>
        <strain evidence="2">HR-U</strain>
    </source>
</reference>
<proteinExistence type="predicted"/>
<dbReference type="RefSeq" id="WP_104712458.1">
    <property type="nucleotide sequence ID" value="NZ_PTRA01000001.1"/>
</dbReference>
<dbReference type="Proteomes" id="UP000239590">
    <property type="component" value="Unassembled WGS sequence"/>
</dbReference>
<dbReference type="OrthoDB" id="5684515at2"/>
<dbReference type="AlphaFoldDB" id="A0A2S7IRP2"/>
<organism evidence="1 2">
    <name type="scientific">Siphonobacter curvatus</name>
    <dbReference type="NCBI Taxonomy" id="2094562"/>
    <lineage>
        <taxon>Bacteria</taxon>
        <taxon>Pseudomonadati</taxon>
        <taxon>Bacteroidota</taxon>
        <taxon>Cytophagia</taxon>
        <taxon>Cytophagales</taxon>
        <taxon>Cytophagaceae</taxon>
        <taxon>Siphonobacter</taxon>
    </lineage>
</organism>
<keyword evidence="2" id="KW-1185">Reference proteome</keyword>
<comment type="caution">
    <text evidence="1">The sequence shown here is derived from an EMBL/GenBank/DDBJ whole genome shotgun (WGS) entry which is preliminary data.</text>
</comment>
<gene>
    <name evidence="1" type="ORF">C5O19_12025</name>
</gene>
<accession>A0A2S7IRP2</accession>
<dbReference type="InterPro" id="IPR058595">
    <property type="entry name" value="Avidin-like"/>
</dbReference>
<protein>
    <submittedName>
        <fullName evidence="1">N-acetylglutamate synthase</fullName>
    </submittedName>
</protein>
<evidence type="ECO:0000313" key="1">
    <source>
        <dbReference type="EMBL" id="PQA60308.1"/>
    </source>
</evidence>
<dbReference type="Pfam" id="PF26421">
    <property type="entry name" value="Avidin_like"/>
    <property type="match status" value="1"/>
</dbReference>
<sequence>MIDYNNRQFRTVTNTENGEVSGETRFQYHQEENLIWAEYAGGSVRKGSIIGTVDAQGHIDMVYQHLNTTGELRTGRCHSIPEIQENGKIRLHETWQWTSGDASSGTSIIEEC</sequence>
<evidence type="ECO:0000313" key="2">
    <source>
        <dbReference type="Proteomes" id="UP000239590"/>
    </source>
</evidence>
<dbReference type="EMBL" id="PTRA01000001">
    <property type="protein sequence ID" value="PQA60308.1"/>
    <property type="molecule type" value="Genomic_DNA"/>
</dbReference>
<name>A0A2S7IRP2_9BACT</name>